<dbReference type="AlphaFoldDB" id="A0A4P1RP15"/>
<dbReference type="Proteomes" id="UP000188354">
    <property type="component" value="Chromosome LG03"/>
</dbReference>
<proteinExistence type="predicted"/>
<keyword evidence="1" id="KW-0808">Transferase</keyword>
<evidence type="ECO:0008006" key="4">
    <source>
        <dbReference type="Google" id="ProtNLM"/>
    </source>
</evidence>
<dbReference type="PANTHER" id="PTHR31896:SF12">
    <property type="entry name" value="HXXXD-TYPE ACYL-TRANSFERASE FAMILY PROTEIN"/>
    <property type="match status" value="1"/>
</dbReference>
<evidence type="ECO:0000256" key="1">
    <source>
        <dbReference type="ARBA" id="ARBA00022679"/>
    </source>
</evidence>
<organism evidence="2 3">
    <name type="scientific">Lupinus angustifolius</name>
    <name type="common">Narrow-leaved blue lupine</name>
    <dbReference type="NCBI Taxonomy" id="3871"/>
    <lineage>
        <taxon>Eukaryota</taxon>
        <taxon>Viridiplantae</taxon>
        <taxon>Streptophyta</taxon>
        <taxon>Embryophyta</taxon>
        <taxon>Tracheophyta</taxon>
        <taxon>Spermatophyta</taxon>
        <taxon>Magnoliopsida</taxon>
        <taxon>eudicotyledons</taxon>
        <taxon>Gunneridae</taxon>
        <taxon>Pentapetalae</taxon>
        <taxon>rosids</taxon>
        <taxon>fabids</taxon>
        <taxon>Fabales</taxon>
        <taxon>Fabaceae</taxon>
        <taxon>Papilionoideae</taxon>
        <taxon>50 kb inversion clade</taxon>
        <taxon>genistoids sensu lato</taxon>
        <taxon>core genistoids</taxon>
        <taxon>Genisteae</taxon>
        <taxon>Lupinus</taxon>
    </lineage>
</organism>
<dbReference type="STRING" id="3871.A0A4P1RP15"/>
<evidence type="ECO:0000313" key="2">
    <source>
        <dbReference type="EMBL" id="OIW14882.1"/>
    </source>
</evidence>
<dbReference type="GO" id="GO:0016740">
    <property type="term" value="F:transferase activity"/>
    <property type="evidence" value="ECO:0007669"/>
    <property type="project" value="UniProtKB-KW"/>
</dbReference>
<evidence type="ECO:0000313" key="3">
    <source>
        <dbReference type="Proteomes" id="UP000188354"/>
    </source>
</evidence>
<keyword evidence="3" id="KW-1185">Reference proteome</keyword>
<dbReference type="PANTHER" id="PTHR31896">
    <property type="entry name" value="FAMILY REGULATORY PROTEIN, PUTATIVE (AFU_ORTHOLOGUE AFUA_3G14730)-RELATED"/>
    <property type="match status" value="1"/>
</dbReference>
<accession>A0A4P1RP15</accession>
<gene>
    <name evidence="2" type="ORF">TanjilG_30601</name>
</gene>
<dbReference type="Pfam" id="PF02458">
    <property type="entry name" value="Transferase"/>
    <property type="match status" value="1"/>
</dbReference>
<dbReference type="InterPro" id="IPR023213">
    <property type="entry name" value="CAT-like_dom_sf"/>
</dbReference>
<dbReference type="InterPro" id="IPR051283">
    <property type="entry name" value="Sec_Metabolite_Acyltrans"/>
</dbReference>
<dbReference type="Gramene" id="OIW14882">
    <property type="protein sequence ID" value="OIW14882"/>
    <property type="gene ID" value="TanjilG_30601"/>
</dbReference>
<dbReference type="Gene3D" id="3.30.559.10">
    <property type="entry name" value="Chloramphenicol acetyltransferase-like domain"/>
    <property type="match status" value="2"/>
</dbReference>
<reference evidence="2 3" key="1">
    <citation type="journal article" date="2017" name="Plant Biotechnol. J.">
        <title>A comprehensive draft genome sequence for lupin (Lupinus angustifolius), an emerging health food: insights into plant-microbe interactions and legume evolution.</title>
        <authorList>
            <person name="Hane J.K."/>
            <person name="Ming Y."/>
            <person name="Kamphuis L.G."/>
            <person name="Nelson M.N."/>
            <person name="Garg G."/>
            <person name="Atkins C.A."/>
            <person name="Bayer P.E."/>
            <person name="Bravo A."/>
            <person name="Bringans S."/>
            <person name="Cannon S."/>
            <person name="Edwards D."/>
            <person name="Foley R."/>
            <person name="Gao L.L."/>
            <person name="Harrison M.J."/>
            <person name="Huang W."/>
            <person name="Hurgobin B."/>
            <person name="Li S."/>
            <person name="Liu C.W."/>
            <person name="McGrath A."/>
            <person name="Morahan G."/>
            <person name="Murray J."/>
            <person name="Weller J."/>
            <person name="Jian J."/>
            <person name="Singh K.B."/>
        </authorList>
    </citation>
    <scope>NUCLEOTIDE SEQUENCE [LARGE SCALE GENOMIC DNA]</scope>
    <source>
        <strain evidence="3">cv. Tanjil</strain>
        <tissue evidence="2">Whole plant</tissue>
    </source>
</reference>
<name>A0A4P1RP15_LUPAN</name>
<protein>
    <recommendedName>
        <fullName evidence="4">Acetyltransferase</fullName>
    </recommendedName>
</protein>
<sequence>MSSPYVECISECFIKPKHPIEESKQICYLAPADIARLSLHYIQKGLLFINPVSNNQKTFIQNLLDNLKQSLSLALVHFYPLFARLVTRKTEDPPTYVVFVDCSSNSPGAGFIYATLDMTVSDILSPIDTPSIVQSLFDHHKAVNHDGHTMPLLSIQVTELLDGVFIGCSMNHSIGDGTSYWNFFNTWSEIFQSQGNVHDHDIPISHQPIHNRWFPESCNPLINLPFKHHDEFISRFEAPKLRERMFHFTVESIAKLKAKANKECNSNTTIVSSFQSLSAFIWRSITRARCLSHDQATSCILTINNRTRMQPPVAQDYFGNLIQRVSGKSTAGELLEHDLGWAAMKMHVAVANHNNIVVQNYFNEWLQLDEEFISATSVSNSLC</sequence>
<dbReference type="EMBL" id="CM007363">
    <property type="protein sequence ID" value="OIW14882.1"/>
    <property type="molecule type" value="Genomic_DNA"/>
</dbReference>